<dbReference type="AlphaFoldDB" id="A0A0F9EMB6"/>
<evidence type="ECO:0000313" key="1">
    <source>
        <dbReference type="EMBL" id="KKL25013.1"/>
    </source>
</evidence>
<dbReference type="EMBL" id="LAZR01036376">
    <property type="protein sequence ID" value="KKL25013.1"/>
    <property type="molecule type" value="Genomic_DNA"/>
</dbReference>
<proteinExistence type="predicted"/>
<accession>A0A0F9EMB6</accession>
<protein>
    <submittedName>
        <fullName evidence="1">Uncharacterized protein</fullName>
    </submittedName>
</protein>
<sequence>MSEQALFSFKYTIFCDCGRPVEECEKEPCFFQKVLYPFIEMRMDAIRASKHPDMPGFTQAEKKELRK</sequence>
<gene>
    <name evidence="1" type="ORF">LCGC14_2409570</name>
</gene>
<reference evidence="1" key="1">
    <citation type="journal article" date="2015" name="Nature">
        <title>Complex archaea that bridge the gap between prokaryotes and eukaryotes.</title>
        <authorList>
            <person name="Spang A."/>
            <person name="Saw J.H."/>
            <person name="Jorgensen S.L."/>
            <person name="Zaremba-Niedzwiedzka K."/>
            <person name="Martijn J."/>
            <person name="Lind A.E."/>
            <person name="van Eijk R."/>
            <person name="Schleper C."/>
            <person name="Guy L."/>
            <person name="Ettema T.J."/>
        </authorList>
    </citation>
    <scope>NUCLEOTIDE SEQUENCE</scope>
</reference>
<comment type="caution">
    <text evidence="1">The sequence shown here is derived from an EMBL/GenBank/DDBJ whole genome shotgun (WGS) entry which is preliminary data.</text>
</comment>
<name>A0A0F9EMB6_9ZZZZ</name>
<organism evidence="1">
    <name type="scientific">marine sediment metagenome</name>
    <dbReference type="NCBI Taxonomy" id="412755"/>
    <lineage>
        <taxon>unclassified sequences</taxon>
        <taxon>metagenomes</taxon>
        <taxon>ecological metagenomes</taxon>
    </lineage>
</organism>